<name>A0AAV7B584_ENGPU</name>
<keyword evidence="9 10" id="KW-0472">Membrane</keyword>
<dbReference type="CDD" id="cd22209">
    <property type="entry name" value="EMC10"/>
    <property type="match status" value="1"/>
</dbReference>
<dbReference type="AlphaFoldDB" id="A0AAV7B584"/>
<reference evidence="11" key="1">
    <citation type="thesis" date="2020" institute="ProQuest LLC" country="789 East Eisenhower Parkway, Ann Arbor, MI, USA">
        <title>Comparative Genomics and Chromosome Evolution.</title>
        <authorList>
            <person name="Mudd A.B."/>
        </authorList>
    </citation>
    <scope>NUCLEOTIDE SEQUENCE</scope>
    <source>
        <strain evidence="11">237g6f4</strain>
        <tissue evidence="11">Blood</tissue>
    </source>
</reference>
<evidence type="ECO:0000256" key="9">
    <source>
        <dbReference type="ARBA" id="ARBA00023136"/>
    </source>
</evidence>
<keyword evidence="6" id="KW-0732">Signal</keyword>
<evidence type="ECO:0000256" key="5">
    <source>
        <dbReference type="ARBA" id="ARBA00022692"/>
    </source>
</evidence>
<organism evidence="11 12">
    <name type="scientific">Engystomops pustulosus</name>
    <name type="common">Tungara frog</name>
    <name type="synonym">Physalaemus pustulosus</name>
    <dbReference type="NCBI Taxonomy" id="76066"/>
    <lineage>
        <taxon>Eukaryota</taxon>
        <taxon>Metazoa</taxon>
        <taxon>Chordata</taxon>
        <taxon>Craniata</taxon>
        <taxon>Vertebrata</taxon>
        <taxon>Euteleostomi</taxon>
        <taxon>Amphibia</taxon>
        <taxon>Batrachia</taxon>
        <taxon>Anura</taxon>
        <taxon>Neobatrachia</taxon>
        <taxon>Hyloidea</taxon>
        <taxon>Leptodactylidae</taxon>
        <taxon>Leiuperinae</taxon>
        <taxon>Engystomops</taxon>
    </lineage>
</organism>
<dbReference type="GO" id="GO:0072546">
    <property type="term" value="C:EMC complex"/>
    <property type="evidence" value="ECO:0007669"/>
    <property type="project" value="TreeGrafter"/>
</dbReference>
<evidence type="ECO:0000256" key="3">
    <source>
        <dbReference type="ARBA" id="ARBA00011276"/>
    </source>
</evidence>
<comment type="subcellular location">
    <subcellularLocation>
        <location evidence="1">Endoplasmic reticulum membrane</location>
        <topology evidence="1">Single-pass type I membrane protein</topology>
    </subcellularLocation>
</comment>
<dbReference type="EMBL" id="WNYA01000006">
    <property type="protein sequence ID" value="KAG8567693.1"/>
    <property type="molecule type" value="Genomic_DNA"/>
</dbReference>
<keyword evidence="12" id="KW-1185">Reference proteome</keyword>
<evidence type="ECO:0000256" key="8">
    <source>
        <dbReference type="ARBA" id="ARBA00022989"/>
    </source>
</evidence>
<evidence type="ECO:0000256" key="6">
    <source>
        <dbReference type="ARBA" id="ARBA00022729"/>
    </source>
</evidence>
<comment type="similarity">
    <text evidence="2">Belongs to the EMC10 family.</text>
</comment>
<comment type="caution">
    <text evidence="11">The sequence shown here is derived from an EMBL/GenBank/DDBJ whole genome shotgun (WGS) entry which is preliminary data.</text>
</comment>
<comment type="subunit">
    <text evidence="3">Component of the ER membrane protein complex (EMC).</text>
</comment>
<dbReference type="PANTHER" id="PTHR21397">
    <property type="entry name" value="CHROMATIN COMPLEXES SUBUNIT BAP18-RELATED"/>
    <property type="match status" value="1"/>
</dbReference>
<evidence type="ECO:0000256" key="7">
    <source>
        <dbReference type="ARBA" id="ARBA00022824"/>
    </source>
</evidence>
<evidence type="ECO:0000256" key="10">
    <source>
        <dbReference type="SAM" id="Phobius"/>
    </source>
</evidence>
<dbReference type="PANTHER" id="PTHR21397:SF4">
    <property type="entry name" value="ER MEMBRANE PROTEIN COMPLEX SUBUNIT 10"/>
    <property type="match status" value="1"/>
</dbReference>
<accession>A0AAV7B584</accession>
<proteinExistence type="inferred from homology"/>
<dbReference type="Proteomes" id="UP000824782">
    <property type="component" value="Unassembled WGS sequence"/>
</dbReference>
<evidence type="ECO:0000256" key="1">
    <source>
        <dbReference type="ARBA" id="ARBA00004115"/>
    </source>
</evidence>
<sequence>MAASSALRGPLLPGVGSSWVIFVIVSFLLLSGIQANVCRLKAGDGRESESCGTNLELEHSFELDDSINFKKRGSLIWGPATDQSVSILQKQLTEDERNKLRDIANLNGLYRIRIPRKLGVTEESHEYVTSFVRAISVPGHVMSYRCTACYNTQLNTLIPMNRAPLRLHIMQIITFIC</sequence>
<evidence type="ECO:0000256" key="2">
    <source>
        <dbReference type="ARBA" id="ARBA00007695"/>
    </source>
</evidence>
<evidence type="ECO:0000313" key="12">
    <source>
        <dbReference type="Proteomes" id="UP000824782"/>
    </source>
</evidence>
<evidence type="ECO:0000313" key="11">
    <source>
        <dbReference type="EMBL" id="KAG8567693.1"/>
    </source>
</evidence>
<protein>
    <recommendedName>
        <fullName evidence="4">ER membrane protein complex subunit 10</fullName>
    </recommendedName>
</protein>
<evidence type="ECO:0000256" key="4">
    <source>
        <dbReference type="ARBA" id="ARBA00020105"/>
    </source>
</evidence>
<feature type="transmembrane region" description="Helical" evidence="10">
    <location>
        <begin position="12"/>
        <end position="33"/>
    </location>
</feature>
<keyword evidence="5 10" id="KW-0812">Transmembrane</keyword>
<gene>
    <name evidence="11" type="ORF">GDO81_013746</name>
</gene>
<keyword evidence="8 10" id="KW-1133">Transmembrane helix</keyword>
<keyword evidence="7" id="KW-0256">Endoplasmic reticulum</keyword>